<evidence type="ECO:0000256" key="1">
    <source>
        <dbReference type="SAM" id="MobiDB-lite"/>
    </source>
</evidence>
<name>A0AAW2ZBM5_9EUKA</name>
<accession>A0AAW2ZBM5</accession>
<dbReference type="SMART" id="SM00271">
    <property type="entry name" value="DnaJ"/>
    <property type="match status" value="1"/>
</dbReference>
<dbReference type="CDD" id="cd06257">
    <property type="entry name" value="DnaJ"/>
    <property type="match status" value="1"/>
</dbReference>
<dbReference type="GO" id="GO:0005634">
    <property type="term" value="C:nucleus"/>
    <property type="evidence" value="ECO:0007669"/>
    <property type="project" value="TreeGrafter"/>
</dbReference>
<dbReference type="PRINTS" id="PR00625">
    <property type="entry name" value="JDOMAIN"/>
</dbReference>
<dbReference type="PROSITE" id="PS00636">
    <property type="entry name" value="DNAJ_1"/>
    <property type="match status" value="1"/>
</dbReference>
<protein>
    <submittedName>
        <fullName evidence="3">DnaJ</fullName>
    </submittedName>
</protein>
<gene>
    <name evidence="3" type="ORF">AKO1_012180</name>
</gene>
<dbReference type="SUPFAM" id="SSF46565">
    <property type="entry name" value="Chaperone J-domain"/>
    <property type="match status" value="1"/>
</dbReference>
<evidence type="ECO:0000313" key="4">
    <source>
        <dbReference type="Proteomes" id="UP001431209"/>
    </source>
</evidence>
<feature type="compositionally biased region" description="Basic and acidic residues" evidence="1">
    <location>
        <begin position="202"/>
        <end position="222"/>
    </location>
</feature>
<dbReference type="InterPro" id="IPR056453">
    <property type="entry name" value="HTH_DNAJC9"/>
</dbReference>
<dbReference type="PROSITE" id="PS50076">
    <property type="entry name" value="DNAJ_2"/>
    <property type="match status" value="1"/>
</dbReference>
<dbReference type="PANTHER" id="PTHR44144:SF1">
    <property type="entry name" value="DNAJ HOMOLOG SUBFAMILY C MEMBER 9"/>
    <property type="match status" value="1"/>
</dbReference>
<proteinExistence type="predicted"/>
<organism evidence="3 4">
    <name type="scientific">Acrasis kona</name>
    <dbReference type="NCBI Taxonomy" id="1008807"/>
    <lineage>
        <taxon>Eukaryota</taxon>
        <taxon>Discoba</taxon>
        <taxon>Heterolobosea</taxon>
        <taxon>Tetramitia</taxon>
        <taxon>Eutetramitia</taxon>
        <taxon>Acrasidae</taxon>
        <taxon>Acrasis</taxon>
    </lineage>
</organism>
<dbReference type="GO" id="GO:0031072">
    <property type="term" value="F:heat shock protein binding"/>
    <property type="evidence" value="ECO:0007669"/>
    <property type="project" value="TreeGrafter"/>
</dbReference>
<dbReference type="InterPro" id="IPR052594">
    <property type="entry name" value="J_domain-containing_protein"/>
</dbReference>
<evidence type="ECO:0000313" key="3">
    <source>
        <dbReference type="EMBL" id="KAL0487203.1"/>
    </source>
</evidence>
<dbReference type="InterPro" id="IPR036869">
    <property type="entry name" value="J_dom_sf"/>
</dbReference>
<keyword evidence="4" id="KW-1185">Reference proteome</keyword>
<dbReference type="Proteomes" id="UP001431209">
    <property type="component" value="Unassembled WGS sequence"/>
</dbReference>
<dbReference type="EMBL" id="JAOPGA020001316">
    <property type="protein sequence ID" value="KAL0487203.1"/>
    <property type="molecule type" value="Genomic_DNA"/>
</dbReference>
<dbReference type="Gene3D" id="1.10.287.110">
    <property type="entry name" value="DnaJ domain"/>
    <property type="match status" value="1"/>
</dbReference>
<comment type="caution">
    <text evidence="3">The sequence shown here is derived from an EMBL/GenBank/DDBJ whole genome shotgun (WGS) entry which is preliminary data.</text>
</comment>
<reference evidence="3 4" key="1">
    <citation type="submission" date="2024-03" db="EMBL/GenBank/DDBJ databases">
        <title>The Acrasis kona genome and developmental transcriptomes reveal deep origins of eukaryotic multicellular pathways.</title>
        <authorList>
            <person name="Sheikh S."/>
            <person name="Fu C.-J."/>
            <person name="Brown M.W."/>
            <person name="Baldauf S.L."/>
        </authorList>
    </citation>
    <scope>NUCLEOTIDE SEQUENCE [LARGE SCALE GENOMIC DNA]</scope>
    <source>
        <strain evidence="3 4">ATCC MYA-3509</strain>
    </source>
</reference>
<dbReference type="Pfam" id="PF23302">
    <property type="entry name" value="HTH_DNAJC9"/>
    <property type="match status" value="1"/>
</dbReference>
<dbReference type="InterPro" id="IPR018253">
    <property type="entry name" value="DnaJ_domain_CS"/>
</dbReference>
<dbReference type="PANTHER" id="PTHR44144">
    <property type="entry name" value="DNAJ HOMOLOG SUBFAMILY C MEMBER 9"/>
    <property type="match status" value="1"/>
</dbReference>
<dbReference type="GO" id="GO:0005737">
    <property type="term" value="C:cytoplasm"/>
    <property type="evidence" value="ECO:0007669"/>
    <property type="project" value="TreeGrafter"/>
</dbReference>
<feature type="region of interest" description="Disordered" evidence="1">
    <location>
        <begin position="202"/>
        <end position="237"/>
    </location>
</feature>
<evidence type="ECO:0000259" key="2">
    <source>
        <dbReference type="PROSITE" id="PS50076"/>
    </source>
</evidence>
<feature type="domain" description="J" evidence="2">
    <location>
        <begin position="23"/>
        <end position="85"/>
    </location>
</feature>
<sequence>MAQDKARPNKRKREQLEEKDEQTLYEILGVQETASTSDIKKAYYTKAKACHPDIEGGSNELFQEVGKAYEILSDEKKRKRYDATGSTDDFVNFSDEGVDWDEYFRALYSKITTSDIENFESGYKGSEQEAVDVLDAYEQYEGDMDKILDVVLLSQESDVERFMVIIDNSIKEKDVKLYPKYKSTCKSSKAVLKRSKKLQKELKKREEFDKNQKEEQASEKSKAIVPKTPTKQQRDFDDLVSKIQRKYIEKDDYAPLPEISEEEFLAAQQRLTSPKKVSTPSKRRK</sequence>
<dbReference type="AlphaFoldDB" id="A0AAW2ZBM5"/>
<dbReference type="InterPro" id="IPR001623">
    <property type="entry name" value="DnaJ_domain"/>
</dbReference>
<dbReference type="Pfam" id="PF00226">
    <property type="entry name" value="DnaJ"/>
    <property type="match status" value="1"/>
</dbReference>